<reference evidence="2" key="2">
    <citation type="journal article" date="2024" name="Plant">
        <title>Genomic evolution and insights into agronomic trait innovations of Sesamum species.</title>
        <authorList>
            <person name="Miao H."/>
            <person name="Wang L."/>
            <person name="Qu L."/>
            <person name="Liu H."/>
            <person name="Sun Y."/>
            <person name="Le M."/>
            <person name="Wang Q."/>
            <person name="Wei S."/>
            <person name="Zheng Y."/>
            <person name="Lin W."/>
            <person name="Duan Y."/>
            <person name="Cao H."/>
            <person name="Xiong S."/>
            <person name="Wang X."/>
            <person name="Wei L."/>
            <person name="Li C."/>
            <person name="Ma Q."/>
            <person name="Ju M."/>
            <person name="Zhao R."/>
            <person name="Li G."/>
            <person name="Mu C."/>
            <person name="Tian Q."/>
            <person name="Mei H."/>
            <person name="Zhang T."/>
            <person name="Gao T."/>
            <person name="Zhang H."/>
        </authorList>
    </citation>
    <scope>NUCLEOTIDE SEQUENCE</scope>
    <source>
        <strain evidence="2">3651</strain>
    </source>
</reference>
<feature type="region of interest" description="Disordered" evidence="1">
    <location>
        <begin position="1"/>
        <end position="33"/>
    </location>
</feature>
<accession>A0AAE1Z2A0</accession>
<protein>
    <submittedName>
        <fullName evidence="2">Uncharacterized protein</fullName>
    </submittedName>
</protein>
<keyword evidence="3" id="KW-1185">Reference proteome</keyword>
<dbReference type="EMBL" id="JACGWO010000001">
    <property type="protein sequence ID" value="KAK4440652.1"/>
    <property type="molecule type" value="Genomic_DNA"/>
</dbReference>
<evidence type="ECO:0000313" key="2">
    <source>
        <dbReference type="EMBL" id="KAK4440652.1"/>
    </source>
</evidence>
<gene>
    <name evidence="2" type="ORF">Salat_0400100</name>
</gene>
<dbReference type="AlphaFoldDB" id="A0AAE1Z2A0"/>
<reference evidence="2" key="1">
    <citation type="submission" date="2020-06" db="EMBL/GenBank/DDBJ databases">
        <authorList>
            <person name="Li T."/>
            <person name="Hu X."/>
            <person name="Zhang T."/>
            <person name="Song X."/>
            <person name="Zhang H."/>
            <person name="Dai N."/>
            <person name="Sheng W."/>
            <person name="Hou X."/>
            <person name="Wei L."/>
        </authorList>
    </citation>
    <scope>NUCLEOTIDE SEQUENCE</scope>
    <source>
        <strain evidence="2">3651</strain>
        <tissue evidence="2">Leaf</tissue>
    </source>
</reference>
<dbReference type="Proteomes" id="UP001293254">
    <property type="component" value="Unassembled WGS sequence"/>
</dbReference>
<sequence>MNKQGPQSALHATERLCSWPRESEGARENSRWGGPRQQFMVVQEYSPTPEKWGRGRPMGSGKWQTSSAYLGGINVADTAGSDITPYTITVQPGKMPPNSICILSASGRIYLQCRDLYTYFSW</sequence>
<evidence type="ECO:0000313" key="3">
    <source>
        <dbReference type="Proteomes" id="UP001293254"/>
    </source>
</evidence>
<proteinExistence type="predicted"/>
<organism evidence="2 3">
    <name type="scientific">Sesamum alatum</name>
    <dbReference type="NCBI Taxonomy" id="300844"/>
    <lineage>
        <taxon>Eukaryota</taxon>
        <taxon>Viridiplantae</taxon>
        <taxon>Streptophyta</taxon>
        <taxon>Embryophyta</taxon>
        <taxon>Tracheophyta</taxon>
        <taxon>Spermatophyta</taxon>
        <taxon>Magnoliopsida</taxon>
        <taxon>eudicotyledons</taxon>
        <taxon>Gunneridae</taxon>
        <taxon>Pentapetalae</taxon>
        <taxon>asterids</taxon>
        <taxon>lamiids</taxon>
        <taxon>Lamiales</taxon>
        <taxon>Pedaliaceae</taxon>
        <taxon>Sesamum</taxon>
    </lineage>
</organism>
<name>A0AAE1Z2A0_9LAMI</name>
<feature type="compositionally biased region" description="Basic and acidic residues" evidence="1">
    <location>
        <begin position="21"/>
        <end position="30"/>
    </location>
</feature>
<comment type="caution">
    <text evidence="2">The sequence shown here is derived from an EMBL/GenBank/DDBJ whole genome shotgun (WGS) entry which is preliminary data.</text>
</comment>
<evidence type="ECO:0000256" key="1">
    <source>
        <dbReference type="SAM" id="MobiDB-lite"/>
    </source>
</evidence>